<dbReference type="Pfam" id="PF00031">
    <property type="entry name" value="Cystatin"/>
    <property type="match status" value="2"/>
</dbReference>
<reference evidence="9" key="4">
    <citation type="submission" date="2025-08" db="UniProtKB">
        <authorList>
            <consortium name="Ensembl"/>
        </authorList>
    </citation>
    <scope>IDENTIFICATION</scope>
</reference>
<protein>
    <recommendedName>
        <fullName evidence="8">Cystatin kininogen-type domain-containing protein</fullName>
    </recommendedName>
</protein>
<dbReference type="Gene3D" id="3.10.450.10">
    <property type="match status" value="2"/>
</dbReference>
<evidence type="ECO:0000256" key="4">
    <source>
        <dbReference type="ARBA" id="ARBA00023157"/>
    </source>
</evidence>
<evidence type="ECO:0000256" key="5">
    <source>
        <dbReference type="ARBA" id="ARBA00023180"/>
    </source>
</evidence>
<dbReference type="PROSITE" id="PS51647">
    <property type="entry name" value="CYSTATIN_KININOGEN"/>
    <property type="match status" value="1"/>
</dbReference>
<dbReference type="Ensembl" id="ENSEEET00000024977.2">
    <property type="protein sequence ID" value="ENSEEEP00000024693.1"/>
    <property type="gene ID" value="ENSEEEG00000011957.2"/>
</dbReference>
<dbReference type="GO" id="GO:0030195">
    <property type="term" value="P:negative regulation of blood coagulation"/>
    <property type="evidence" value="ECO:0007669"/>
    <property type="project" value="TreeGrafter"/>
</dbReference>
<reference evidence="10" key="1">
    <citation type="journal article" date="2014" name="Science">
        <title>Nonhuman genetics. Genomic basis for the convergent evolution of electric organs.</title>
        <authorList>
            <person name="Gallant J.R."/>
            <person name="Traeger L.L."/>
            <person name="Volkening J.D."/>
            <person name="Moffett H."/>
            <person name="Chen P.H."/>
            <person name="Novina C.D."/>
            <person name="Phillips G.N.Jr."/>
            <person name="Anand R."/>
            <person name="Wells G.B."/>
            <person name="Pinch M."/>
            <person name="Guth R."/>
            <person name="Unguez G.A."/>
            <person name="Albert J.S."/>
            <person name="Zakon H.H."/>
            <person name="Samanta M.P."/>
            <person name="Sussman M.R."/>
        </authorList>
    </citation>
    <scope>NUCLEOTIDE SEQUENCE [LARGE SCALE GENOMIC DNA]</scope>
</reference>
<dbReference type="InterPro" id="IPR027358">
    <property type="entry name" value="Kininogen-type_cystatin_dom"/>
</dbReference>
<evidence type="ECO:0000256" key="6">
    <source>
        <dbReference type="SAM" id="MobiDB-lite"/>
    </source>
</evidence>
<keyword evidence="4" id="KW-1015">Disulfide bond</keyword>
<reference evidence="9" key="3">
    <citation type="submission" date="2020-05" db="EMBL/GenBank/DDBJ databases">
        <title>Electrophorus electricus (electric eel) genome, fEleEle1, primary haplotype.</title>
        <authorList>
            <person name="Myers G."/>
            <person name="Meyer A."/>
            <person name="Fedrigo O."/>
            <person name="Formenti G."/>
            <person name="Rhie A."/>
            <person name="Tracey A."/>
            <person name="Sims Y."/>
            <person name="Jarvis E.D."/>
        </authorList>
    </citation>
    <scope>NUCLEOTIDE SEQUENCE [LARGE SCALE GENOMIC DNA]</scope>
</reference>
<evidence type="ECO:0000256" key="1">
    <source>
        <dbReference type="ARBA" id="ARBA00022690"/>
    </source>
</evidence>
<dbReference type="SMART" id="SM00043">
    <property type="entry name" value="CY"/>
    <property type="match status" value="1"/>
</dbReference>
<organism evidence="9 10">
    <name type="scientific">Electrophorus electricus</name>
    <name type="common">Electric eel</name>
    <name type="synonym">Gymnotus electricus</name>
    <dbReference type="NCBI Taxonomy" id="8005"/>
    <lineage>
        <taxon>Eukaryota</taxon>
        <taxon>Metazoa</taxon>
        <taxon>Chordata</taxon>
        <taxon>Craniata</taxon>
        <taxon>Vertebrata</taxon>
        <taxon>Euteleostomi</taxon>
        <taxon>Actinopterygii</taxon>
        <taxon>Neopterygii</taxon>
        <taxon>Teleostei</taxon>
        <taxon>Ostariophysi</taxon>
        <taxon>Gymnotiformes</taxon>
        <taxon>Gymnotoidei</taxon>
        <taxon>Gymnotidae</taxon>
        <taxon>Electrophorus</taxon>
    </lineage>
</organism>
<keyword evidence="1" id="KW-0646">Protease inhibitor</keyword>
<dbReference type="FunFam" id="3.10.450.10:FF:000002">
    <property type="entry name" value="Kininogen 1"/>
    <property type="match status" value="1"/>
</dbReference>
<reference evidence="10" key="2">
    <citation type="journal article" date="2017" name="Sci. Adv.">
        <title>A tail of two voltages: Proteomic comparison of the three electric organs of the electric eel.</title>
        <authorList>
            <person name="Traeger L.L."/>
            <person name="Sabat G."/>
            <person name="Barrett-Wilt G.A."/>
            <person name="Wells G.B."/>
            <person name="Sussman M.R."/>
        </authorList>
    </citation>
    <scope>NUCLEOTIDE SEQUENCE [LARGE SCALE GENOMIC DNA]</scope>
</reference>
<feature type="domain" description="Cystatin kininogen-type" evidence="8">
    <location>
        <begin position="121"/>
        <end position="224"/>
    </location>
</feature>
<dbReference type="OMA" id="SKPWTEC"/>
<dbReference type="GO" id="GO:0007204">
    <property type="term" value="P:positive regulation of cytosolic calcium ion concentration"/>
    <property type="evidence" value="ECO:0007669"/>
    <property type="project" value="TreeGrafter"/>
</dbReference>
<dbReference type="GO" id="GO:0004869">
    <property type="term" value="F:cysteine-type endopeptidase inhibitor activity"/>
    <property type="evidence" value="ECO:0007669"/>
    <property type="project" value="UniProtKB-KW"/>
</dbReference>
<dbReference type="InterPro" id="IPR000010">
    <property type="entry name" value="Cystatin_dom"/>
</dbReference>
<keyword evidence="3 7" id="KW-0732">Signal</keyword>
<proteinExistence type="predicted"/>
<sequence>MKADVLGLLLALTGLFHAGSHGQEDAGLPCSDKTVEDVVHLVLLLHNKDLSEGGQLALYQILEASKAQNDSGDVISVRFTGRETDCPAGGDKVWDQCDYLQDPAKVAYRPPCLGCPINIDIHSEDIKEPLSYSLLKANIMHNHPHFFILNTIYQATRQVIAGFRYQLKFDMQKSNCTKSDFKEVTEECHPDQESFINCNSTVDVAPWRLELPETHVQCAPGPIQSFMFKRPPGWSPLRSVHNLAVHQEPSNKPLKTESSDESNESKAMPTATDPVLDSVPSTAPITAPSCPSKPWKVFQPVFRGPPPPPSNKTEIGLGAAEPSG</sequence>
<evidence type="ECO:0000256" key="3">
    <source>
        <dbReference type="ARBA" id="ARBA00022729"/>
    </source>
</evidence>
<evidence type="ECO:0000256" key="7">
    <source>
        <dbReference type="SAM" id="SignalP"/>
    </source>
</evidence>
<dbReference type="GeneTree" id="ENSGT00940000169190"/>
<accession>A0A4W4FKT8</accession>
<dbReference type="PANTHER" id="PTHR13814">
    <property type="entry name" value="FETUIN"/>
    <property type="match status" value="1"/>
</dbReference>
<gene>
    <name evidence="9" type="primary">KNG1</name>
</gene>
<keyword evidence="10" id="KW-1185">Reference proteome</keyword>
<reference evidence="9" key="5">
    <citation type="submission" date="2025-09" db="UniProtKB">
        <authorList>
            <consortium name="Ensembl"/>
        </authorList>
    </citation>
    <scope>IDENTIFICATION</scope>
</reference>
<keyword evidence="2" id="KW-0789">Thiol protease inhibitor</keyword>
<evidence type="ECO:0000256" key="2">
    <source>
        <dbReference type="ARBA" id="ARBA00022704"/>
    </source>
</evidence>
<feature type="region of interest" description="Disordered" evidence="6">
    <location>
        <begin position="245"/>
        <end position="324"/>
    </location>
</feature>
<dbReference type="GO" id="GO:0072562">
    <property type="term" value="C:blood microparticle"/>
    <property type="evidence" value="ECO:0007669"/>
    <property type="project" value="TreeGrafter"/>
</dbReference>
<evidence type="ECO:0000313" key="10">
    <source>
        <dbReference type="Proteomes" id="UP000314983"/>
    </source>
</evidence>
<dbReference type="SUPFAM" id="SSF54403">
    <property type="entry name" value="Cystatin/monellin"/>
    <property type="match status" value="2"/>
</dbReference>
<feature type="signal peptide" evidence="7">
    <location>
        <begin position="1"/>
        <end position="22"/>
    </location>
</feature>
<dbReference type="AlphaFoldDB" id="A0A4W4FKT8"/>
<evidence type="ECO:0000313" key="9">
    <source>
        <dbReference type="Ensembl" id="ENSEEEP00000024693.1"/>
    </source>
</evidence>
<dbReference type="PANTHER" id="PTHR13814:SF12">
    <property type="entry name" value="KININOGEN-1"/>
    <property type="match status" value="1"/>
</dbReference>
<dbReference type="CDD" id="cd00042">
    <property type="entry name" value="CY"/>
    <property type="match status" value="1"/>
</dbReference>
<dbReference type="Proteomes" id="UP000314983">
    <property type="component" value="Chromosome 26"/>
</dbReference>
<dbReference type="InterPro" id="IPR046350">
    <property type="entry name" value="Cystatin_sf"/>
</dbReference>
<feature type="chain" id="PRO_5021361214" description="Cystatin kininogen-type domain-containing protein" evidence="7">
    <location>
        <begin position="23"/>
        <end position="324"/>
    </location>
</feature>
<name>A0A4W4FKT8_ELEEL</name>
<keyword evidence="5" id="KW-0325">Glycoprotein</keyword>
<evidence type="ECO:0000259" key="8">
    <source>
        <dbReference type="PROSITE" id="PS51647"/>
    </source>
</evidence>
<dbReference type="InterPro" id="IPR050735">
    <property type="entry name" value="Kininogen_Fetuin_HRG"/>
</dbReference>
<dbReference type="STRING" id="8005.ENSEEEP00000024693"/>